<name>A0A6H9YZV5_9ACTN</name>
<reference evidence="1 2" key="1">
    <citation type="submission" date="2019-09" db="EMBL/GenBank/DDBJ databases">
        <title>Actinomadura physcomitrii sp. nov., a novel actinomycete isolated from moss [Physcomitrium sphaericum (Ludw) Fuernr].</title>
        <authorList>
            <person name="Zhuang X."/>
            <person name="Liu C."/>
        </authorList>
    </citation>
    <scope>NUCLEOTIDE SEQUENCE [LARGE SCALE GENOMIC DNA]</scope>
    <source>
        <strain evidence="1 2">HMC1</strain>
    </source>
</reference>
<dbReference type="SMART" id="SM00567">
    <property type="entry name" value="EZ_HEAT"/>
    <property type="match status" value="8"/>
</dbReference>
<dbReference type="InterPro" id="IPR011989">
    <property type="entry name" value="ARM-like"/>
</dbReference>
<keyword evidence="2" id="KW-1185">Reference proteome</keyword>
<dbReference type="RefSeq" id="WP_151562983.1">
    <property type="nucleotide sequence ID" value="NZ_WBMT01000010.1"/>
</dbReference>
<dbReference type="Proteomes" id="UP000468735">
    <property type="component" value="Unassembled WGS sequence"/>
</dbReference>
<sequence length="1366" mass="147566">MTSTDPRPTAVAAELAVLIGHEDARVRRSGLVRLAAHLEAGHHAERARHDTEPAAYASSLPTFLDESAEAALALARIYLRLRRYVRSWPDWRAADLPVPVQIAWLSAEIADRPETVREEPAGDLLYQAVRGIGAVHLDDPELLIRELAGRPDAVLRAEAFRVTREALHAALLSPRRARTLVIGLAVDVPDALRELAEPWAALDPLPHEQVRRLLETGPADAAIEVAARHGHQALLRDVAADDGWPPEPRRRALEALGGLATRDDVTDLLGVAARDPLLLAGPAITCLRGLHRRGHFPSGRDVPAIVGLALADHSAPADEIATLLYPVRHEAVRELTADDPRRLELLVALDAQGTGEPMAGGAVTALARAAQDPAPFLRAIRALRHEAAEETVIELLPRAPRAGLDALEAIGGARTVAALRAGLGLDGGDVAPHLNPILHRALELLWHLSEDPADRRSILDRLNPRDLPPRVAADLGGPDPRELALLRSALDPGEPVEALCRIARNGDASTVPVIADLLLRIVSDLAEAWRSGAGSATPSVEPHVPDDAVTAIRDLGGRLFRRGAIRPRSLLDAADETEAGNALAAGIALDLLERPRLTPQEQSILLSLLLRIPSCRVRARVHPFLRHRDRHVRKHTIALIARDAGDARALSARLIPLTAADDPQTVRQALVALGEAGASWAVPAIAACLDHPTMNVKKTAAAALARAGAPEAVPKLLDWLGRHDNPGLREALTEALRAILGDAFAATLLAAADRATDERTRTLLLRPLEGAPTRPLSDVDALTSGPWDAGIARRVVAANTLSPRLRPFLANWLDLADGDLVVLRFTLRLCSPPWSDAEIETFARASRTLIDALPGHDDDVLVDLLDQVIARFDPVRRLETADRLRRMPLGRAAIVLLRRCDAVLTRSDLERALEHSGPNPWLTQETVLREAFGVPPGVPDDGNSSRTRLDALISDFPRASPDVQPALLDQMIGLQPLGAPPWTVAEEARRPATATRVPRPADLDQPRSQAQRERLLAMLDDPDSARRETAARVLVDWPEPEVRRAVLRAFLDSRIDVVPVSVSASVLSTATAADLAANPERTARLVARSPADVERLLPQLISSWEHGDSAVRDAVASALRRVPADIVAAALSDRLDAGAWGFLDLISGRTLTRSPILTRTVQRLRGEGRDDLAGHLVLVDGPLRVPGAAREDEAALSSLRERRPPAPEPSRADLFQQAREGNPAEVRRALTRLAERHTTDPDLQELLAKLIAHPETRVRLHAHRVSRAVLDRPAYLEQTARLLSDPQPNVVRSAIKTLSHAAWEPAIPGLIALLSHKRPPVRSAAAEGLVAIGEPAVPALKHAAGRARPDRRARYTDVLDAIAAGR</sequence>
<comment type="caution">
    <text evidence="1">The sequence shown here is derived from an EMBL/GenBank/DDBJ whole genome shotgun (WGS) entry which is preliminary data.</text>
</comment>
<dbReference type="Gene3D" id="1.25.10.10">
    <property type="entry name" value="Leucine-rich Repeat Variant"/>
    <property type="match status" value="3"/>
</dbReference>
<evidence type="ECO:0000313" key="2">
    <source>
        <dbReference type="Proteomes" id="UP000468735"/>
    </source>
</evidence>
<dbReference type="EMBL" id="WBMT01000010">
    <property type="protein sequence ID" value="KAB2346989.1"/>
    <property type="molecule type" value="Genomic_DNA"/>
</dbReference>
<dbReference type="PANTHER" id="PTHR12697:SF5">
    <property type="entry name" value="DEOXYHYPUSINE HYDROXYLASE"/>
    <property type="match status" value="1"/>
</dbReference>
<dbReference type="GO" id="GO:0016491">
    <property type="term" value="F:oxidoreductase activity"/>
    <property type="evidence" value="ECO:0007669"/>
    <property type="project" value="TreeGrafter"/>
</dbReference>
<dbReference type="PANTHER" id="PTHR12697">
    <property type="entry name" value="PBS LYASE HEAT-LIKE PROTEIN"/>
    <property type="match status" value="1"/>
</dbReference>
<dbReference type="SUPFAM" id="SSF48371">
    <property type="entry name" value="ARM repeat"/>
    <property type="match status" value="1"/>
</dbReference>
<dbReference type="InterPro" id="IPR016024">
    <property type="entry name" value="ARM-type_fold"/>
</dbReference>
<organism evidence="1 2">
    <name type="scientific">Actinomadura rudentiformis</name>
    <dbReference type="NCBI Taxonomy" id="359158"/>
    <lineage>
        <taxon>Bacteria</taxon>
        <taxon>Bacillati</taxon>
        <taxon>Actinomycetota</taxon>
        <taxon>Actinomycetes</taxon>
        <taxon>Streptosporangiales</taxon>
        <taxon>Thermomonosporaceae</taxon>
        <taxon>Actinomadura</taxon>
    </lineage>
</organism>
<gene>
    <name evidence="1" type="ORF">F8566_22680</name>
</gene>
<dbReference type="Pfam" id="PF13646">
    <property type="entry name" value="HEAT_2"/>
    <property type="match status" value="2"/>
</dbReference>
<accession>A0A6H9YZV5</accession>
<proteinExistence type="predicted"/>
<dbReference type="InterPro" id="IPR004155">
    <property type="entry name" value="PBS_lyase_HEAT"/>
</dbReference>
<dbReference type="OrthoDB" id="3272910at2"/>
<evidence type="ECO:0000313" key="1">
    <source>
        <dbReference type="EMBL" id="KAB2346989.1"/>
    </source>
</evidence>
<protein>
    <submittedName>
        <fullName evidence="1">HEAT repeat domain-containing protein</fullName>
    </submittedName>
</protein>